<dbReference type="CDD" id="cd00143">
    <property type="entry name" value="PP2Cc"/>
    <property type="match status" value="1"/>
</dbReference>
<comment type="catalytic activity">
    <reaction evidence="8">
        <text>O-phospho-L-threonyl-[protein] + H2O = L-threonyl-[protein] + phosphate</text>
        <dbReference type="Rhea" id="RHEA:47004"/>
        <dbReference type="Rhea" id="RHEA-COMP:11060"/>
        <dbReference type="Rhea" id="RHEA-COMP:11605"/>
        <dbReference type="ChEBI" id="CHEBI:15377"/>
        <dbReference type="ChEBI" id="CHEBI:30013"/>
        <dbReference type="ChEBI" id="CHEBI:43474"/>
        <dbReference type="ChEBI" id="CHEBI:61977"/>
        <dbReference type="EC" id="3.1.3.16"/>
    </reaction>
</comment>
<evidence type="ECO:0000259" key="9">
    <source>
        <dbReference type="PROSITE" id="PS51746"/>
    </source>
</evidence>
<keyword evidence="6" id="KW-0464">Manganese</keyword>
<comment type="catalytic activity">
    <reaction evidence="7">
        <text>O-phospho-L-seryl-[protein] + H2O = L-seryl-[protein] + phosphate</text>
        <dbReference type="Rhea" id="RHEA:20629"/>
        <dbReference type="Rhea" id="RHEA-COMP:9863"/>
        <dbReference type="Rhea" id="RHEA-COMP:11604"/>
        <dbReference type="ChEBI" id="CHEBI:15377"/>
        <dbReference type="ChEBI" id="CHEBI:29999"/>
        <dbReference type="ChEBI" id="CHEBI:43474"/>
        <dbReference type="ChEBI" id="CHEBI:83421"/>
        <dbReference type="EC" id="3.1.3.16"/>
    </reaction>
</comment>
<dbReference type="Pfam" id="PF13672">
    <property type="entry name" value="PP2C_2"/>
    <property type="match status" value="1"/>
</dbReference>
<evidence type="ECO:0000256" key="4">
    <source>
        <dbReference type="ARBA" id="ARBA00022801"/>
    </source>
</evidence>
<keyword evidence="11" id="KW-1185">Reference proteome</keyword>
<evidence type="ECO:0000313" key="11">
    <source>
        <dbReference type="Proteomes" id="UP000234775"/>
    </source>
</evidence>
<evidence type="ECO:0000256" key="8">
    <source>
        <dbReference type="ARBA" id="ARBA00048336"/>
    </source>
</evidence>
<evidence type="ECO:0000313" key="10">
    <source>
        <dbReference type="EMBL" id="PKY92175.1"/>
    </source>
</evidence>
<feature type="domain" description="PPM-type phosphatase" evidence="9">
    <location>
        <begin position="2"/>
        <end position="241"/>
    </location>
</feature>
<dbReference type="SMART" id="SM00331">
    <property type="entry name" value="PP2C_SIG"/>
    <property type="match status" value="1"/>
</dbReference>
<dbReference type="KEGG" id="acg:AWM71_01605"/>
<dbReference type="EC" id="3.1.3.16" evidence="2"/>
<evidence type="ECO:0000256" key="6">
    <source>
        <dbReference type="ARBA" id="ARBA00023211"/>
    </source>
</evidence>
<protein>
    <recommendedName>
        <fullName evidence="2">protein-serine/threonine phosphatase</fullName>
        <ecNumber evidence="2">3.1.3.16</ecNumber>
    </recommendedName>
</protein>
<comment type="cofactor">
    <cofactor evidence="1">
        <name>Mn(2+)</name>
        <dbReference type="ChEBI" id="CHEBI:29035"/>
    </cofactor>
</comment>
<evidence type="ECO:0000256" key="2">
    <source>
        <dbReference type="ARBA" id="ARBA00013081"/>
    </source>
</evidence>
<dbReference type="PANTHER" id="PTHR47992">
    <property type="entry name" value="PROTEIN PHOSPHATASE"/>
    <property type="match status" value="1"/>
</dbReference>
<dbReference type="Gene3D" id="3.60.40.10">
    <property type="entry name" value="PPM-type phosphatase domain"/>
    <property type="match status" value="1"/>
</dbReference>
<gene>
    <name evidence="10" type="ORF">CYJ27_01715</name>
</gene>
<evidence type="ECO:0000256" key="3">
    <source>
        <dbReference type="ARBA" id="ARBA00022723"/>
    </source>
</evidence>
<accession>A0A120I8K9</accession>
<dbReference type="FunFam" id="3.60.40.10:FF:000002">
    <property type="entry name" value="Serine/threonine phosphatase stp"/>
    <property type="match status" value="1"/>
</dbReference>
<dbReference type="RefSeq" id="WP_060776352.1">
    <property type="nucleotide sequence ID" value="NZ_CP014159.1"/>
</dbReference>
<proteinExistence type="predicted"/>
<evidence type="ECO:0000256" key="5">
    <source>
        <dbReference type="ARBA" id="ARBA00022912"/>
    </source>
</evidence>
<sequence length="247" mass="27019">MKVSQLTDIGLKRKANQDQIGTFSNRSQQTLLLLCDGMGGHNAGDVASEMAIFDVGKAWEKTEKMVPVQAEEWLKIAIESANNRIVEVSKEYIDLEGMGTTIVAIAVLGQKALVAHVGDSRAYQVDDGKLIPITKDHSFVQELLDRHIITAEEAQNHPQKNIVTQSVGVNDAIKIDTHWVSLQEGERLLLCSDGLTDMLTDEEITHLLNQETDLNQAAEALIQAANQAGGKDNISVILAEIERGDLL</sequence>
<dbReference type="InterPro" id="IPR036457">
    <property type="entry name" value="PPM-type-like_dom_sf"/>
</dbReference>
<keyword evidence="4" id="KW-0378">Hydrolase</keyword>
<comment type="caution">
    <text evidence="10">The sequence shown here is derived from an EMBL/GenBank/DDBJ whole genome shotgun (WGS) entry which is preliminary data.</text>
</comment>
<dbReference type="EMBL" id="PKGZ01000001">
    <property type="protein sequence ID" value="PKY92175.1"/>
    <property type="molecule type" value="Genomic_DNA"/>
</dbReference>
<organism evidence="10 11">
    <name type="scientific">Aerococcus christensenii</name>
    <dbReference type="NCBI Taxonomy" id="87541"/>
    <lineage>
        <taxon>Bacteria</taxon>
        <taxon>Bacillati</taxon>
        <taxon>Bacillota</taxon>
        <taxon>Bacilli</taxon>
        <taxon>Lactobacillales</taxon>
        <taxon>Aerococcaceae</taxon>
        <taxon>Aerococcus</taxon>
    </lineage>
</organism>
<keyword evidence="5" id="KW-0904">Protein phosphatase</keyword>
<evidence type="ECO:0000256" key="1">
    <source>
        <dbReference type="ARBA" id="ARBA00001936"/>
    </source>
</evidence>
<dbReference type="InterPro" id="IPR015655">
    <property type="entry name" value="PP2C"/>
</dbReference>
<dbReference type="SMART" id="SM00332">
    <property type="entry name" value="PP2Cc"/>
    <property type="match status" value="1"/>
</dbReference>
<dbReference type="PROSITE" id="PS51746">
    <property type="entry name" value="PPM_2"/>
    <property type="match status" value="1"/>
</dbReference>
<keyword evidence="3" id="KW-0479">Metal-binding</keyword>
<reference evidence="10 11" key="1">
    <citation type="submission" date="2017-12" db="EMBL/GenBank/DDBJ databases">
        <title>Phylogenetic diversity of female urinary microbiome.</title>
        <authorList>
            <person name="Thomas-White K."/>
            <person name="Wolfe A.J."/>
        </authorList>
    </citation>
    <scope>NUCLEOTIDE SEQUENCE [LARGE SCALE GENOMIC DNA]</scope>
    <source>
        <strain evidence="10 11">UMB0844</strain>
    </source>
</reference>
<dbReference type="InterPro" id="IPR001932">
    <property type="entry name" value="PPM-type_phosphatase-like_dom"/>
</dbReference>
<dbReference type="Proteomes" id="UP000234775">
    <property type="component" value="Unassembled WGS sequence"/>
</dbReference>
<dbReference type="NCBIfam" id="NF033484">
    <property type="entry name" value="Stp1_PP2C_phos"/>
    <property type="match status" value="1"/>
</dbReference>
<name>A0A120I8K9_9LACT</name>
<dbReference type="GO" id="GO:0004722">
    <property type="term" value="F:protein serine/threonine phosphatase activity"/>
    <property type="evidence" value="ECO:0007669"/>
    <property type="project" value="UniProtKB-EC"/>
</dbReference>
<dbReference type="SUPFAM" id="SSF81606">
    <property type="entry name" value="PP2C-like"/>
    <property type="match status" value="1"/>
</dbReference>
<dbReference type="GO" id="GO:0046872">
    <property type="term" value="F:metal ion binding"/>
    <property type="evidence" value="ECO:0007669"/>
    <property type="project" value="UniProtKB-KW"/>
</dbReference>
<dbReference type="AlphaFoldDB" id="A0A120I8K9"/>
<evidence type="ECO:0000256" key="7">
    <source>
        <dbReference type="ARBA" id="ARBA00047761"/>
    </source>
</evidence>